<accession>A0A3G5A743</accession>
<dbReference type="Gene3D" id="3.40.630.30">
    <property type="match status" value="1"/>
</dbReference>
<sequence>MNKLSISPFIIDGQNYLSFNVDDKPVGKCEIVDMGCDNTYQLKSIIIYKKHRGMQYSTQFWNLVEEWVKNKGGNMITLCAKEDNERFGKLVKLYESWGFCVDESKKISYVYDGEDLLRKISMYKLII</sequence>
<evidence type="ECO:0000259" key="1">
    <source>
        <dbReference type="PROSITE" id="PS51186"/>
    </source>
</evidence>
<dbReference type="InterPro" id="IPR016181">
    <property type="entry name" value="Acyl_CoA_acyltransferase"/>
</dbReference>
<dbReference type="PROSITE" id="PS51186">
    <property type="entry name" value="GNAT"/>
    <property type="match status" value="1"/>
</dbReference>
<dbReference type="GO" id="GO:0016747">
    <property type="term" value="F:acyltransferase activity, transferring groups other than amino-acyl groups"/>
    <property type="evidence" value="ECO:0007669"/>
    <property type="project" value="InterPro"/>
</dbReference>
<reference evidence="2" key="1">
    <citation type="submission" date="2018-10" db="EMBL/GenBank/DDBJ databases">
        <title>Hidden diversity of soil giant viruses.</title>
        <authorList>
            <person name="Schulz F."/>
            <person name="Alteio L."/>
            <person name="Goudeau D."/>
            <person name="Ryan E.M."/>
            <person name="Malmstrom R.R."/>
            <person name="Blanchard J."/>
            <person name="Woyke T."/>
        </authorList>
    </citation>
    <scope>NUCLEOTIDE SEQUENCE</scope>
    <source>
        <strain evidence="2">HOV1</strain>
    </source>
</reference>
<evidence type="ECO:0000313" key="2">
    <source>
        <dbReference type="EMBL" id="AYV82051.1"/>
    </source>
</evidence>
<gene>
    <name evidence="2" type="ORF">Homavirus4_14</name>
</gene>
<organism evidence="2">
    <name type="scientific">Homavirus sp</name>
    <dbReference type="NCBI Taxonomy" id="2487769"/>
    <lineage>
        <taxon>Viruses</taxon>
        <taxon>Varidnaviria</taxon>
        <taxon>Bamfordvirae</taxon>
        <taxon>Nucleocytoviricota</taxon>
        <taxon>Megaviricetes</taxon>
        <taxon>Imitervirales</taxon>
        <taxon>Mimiviridae</taxon>
        <taxon>Klosneuvirinae</taxon>
    </lineage>
</organism>
<protein>
    <submittedName>
        <fullName evidence="2">Putative inositol oxygenase</fullName>
    </submittedName>
</protein>
<dbReference type="Pfam" id="PF00583">
    <property type="entry name" value="Acetyltransf_1"/>
    <property type="match status" value="1"/>
</dbReference>
<name>A0A3G5A743_9VIRU</name>
<dbReference type="SUPFAM" id="SSF55729">
    <property type="entry name" value="Acyl-CoA N-acyltransferases (Nat)"/>
    <property type="match status" value="1"/>
</dbReference>
<proteinExistence type="predicted"/>
<feature type="domain" description="N-acetyltransferase" evidence="1">
    <location>
        <begin position="1"/>
        <end position="127"/>
    </location>
</feature>
<dbReference type="InterPro" id="IPR000182">
    <property type="entry name" value="GNAT_dom"/>
</dbReference>
<dbReference type="EMBL" id="MK072335">
    <property type="protein sequence ID" value="AYV82051.1"/>
    <property type="molecule type" value="Genomic_DNA"/>
</dbReference>
<dbReference type="CDD" id="cd04301">
    <property type="entry name" value="NAT_SF"/>
    <property type="match status" value="1"/>
</dbReference>